<dbReference type="InterPro" id="IPR025293">
    <property type="entry name" value="YfiR/HmsC-like"/>
</dbReference>
<evidence type="ECO:0000313" key="1">
    <source>
        <dbReference type="EMBL" id="GAG48263.1"/>
    </source>
</evidence>
<proteinExistence type="predicted"/>
<protein>
    <recommendedName>
        <fullName evidence="2">YfiR family protein</fullName>
    </recommendedName>
</protein>
<sequence>MKAAYLRYIAEFTTWPQAAFATDDAPIVIGAMGDDRSGVVEVMRKRIAGKGLTAQKRPIIVRTISVGDPQGDTAAQSLESQIADCHLLFLGASERTSWPRIRAAIEGQAVVTVSEIGGFSKGRGMIEFVVSQSDGRVAMHIDLDAVRKARLRLSSQLLGLKTGVKIVRDAGDLSFRAPMGRASG</sequence>
<accession>X0YI35</accession>
<feature type="non-terminal residue" evidence="1">
    <location>
        <position position="184"/>
    </location>
</feature>
<comment type="caution">
    <text evidence="1">The sequence shown here is derived from an EMBL/GenBank/DDBJ whole genome shotgun (WGS) entry which is preliminary data.</text>
</comment>
<dbReference type="AlphaFoldDB" id="X0YI35"/>
<gene>
    <name evidence="1" type="ORF">S01H1_75269</name>
</gene>
<organism evidence="1">
    <name type="scientific">marine sediment metagenome</name>
    <dbReference type="NCBI Taxonomy" id="412755"/>
    <lineage>
        <taxon>unclassified sequences</taxon>
        <taxon>metagenomes</taxon>
        <taxon>ecological metagenomes</taxon>
    </lineage>
</organism>
<dbReference type="Pfam" id="PF13689">
    <property type="entry name" value="DUF4154"/>
    <property type="match status" value="1"/>
</dbReference>
<evidence type="ECO:0008006" key="2">
    <source>
        <dbReference type="Google" id="ProtNLM"/>
    </source>
</evidence>
<dbReference type="EMBL" id="BARS01050416">
    <property type="protein sequence ID" value="GAG48263.1"/>
    <property type="molecule type" value="Genomic_DNA"/>
</dbReference>
<name>X0YI35_9ZZZZ</name>
<reference evidence="1" key="1">
    <citation type="journal article" date="2014" name="Front. Microbiol.">
        <title>High frequency of phylogenetically diverse reductive dehalogenase-homologous genes in deep subseafloor sedimentary metagenomes.</title>
        <authorList>
            <person name="Kawai M."/>
            <person name="Futagami T."/>
            <person name="Toyoda A."/>
            <person name="Takaki Y."/>
            <person name="Nishi S."/>
            <person name="Hori S."/>
            <person name="Arai W."/>
            <person name="Tsubouchi T."/>
            <person name="Morono Y."/>
            <person name="Uchiyama I."/>
            <person name="Ito T."/>
            <person name="Fujiyama A."/>
            <person name="Inagaki F."/>
            <person name="Takami H."/>
        </authorList>
    </citation>
    <scope>NUCLEOTIDE SEQUENCE</scope>
    <source>
        <strain evidence="1">Expedition CK06-06</strain>
    </source>
</reference>